<dbReference type="InterPro" id="IPR023772">
    <property type="entry name" value="DNA-bd_HTH_TetR-type_CS"/>
</dbReference>
<evidence type="ECO:0000313" key="7">
    <source>
        <dbReference type="Proteomes" id="UP001501319"/>
    </source>
</evidence>
<keyword evidence="7" id="KW-1185">Reference proteome</keyword>
<evidence type="ECO:0000256" key="1">
    <source>
        <dbReference type="ARBA" id="ARBA00023015"/>
    </source>
</evidence>
<dbReference type="PANTHER" id="PTHR30055">
    <property type="entry name" value="HTH-TYPE TRANSCRIPTIONAL REGULATOR RUTR"/>
    <property type="match status" value="1"/>
</dbReference>
<dbReference type="InterPro" id="IPR049445">
    <property type="entry name" value="TetR_SbtR-like_C"/>
</dbReference>
<dbReference type="Pfam" id="PF21597">
    <property type="entry name" value="TetR_C_43"/>
    <property type="match status" value="1"/>
</dbReference>
<proteinExistence type="predicted"/>
<protein>
    <submittedName>
        <fullName evidence="6">TetR/AcrR family transcriptional regulator</fullName>
    </submittedName>
</protein>
<dbReference type="EMBL" id="BAAANE010000002">
    <property type="protein sequence ID" value="GAA1623132.1"/>
    <property type="molecule type" value="Genomic_DNA"/>
</dbReference>
<dbReference type="SUPFAM" id="SSF48498">
    <property type="entry name" value="Tetracyclin repressor-like, C-terminal domain"/>
    <property type="match status" value="1"/>
</dbReference>
<keyword evidence="1" id="KW-0805">Transcription regulation</keyword>
<evidence type="ECO:0000256" key="3">
    <source>
        <dbReference type="ARBA" id="ARBA00023163"/>
    </source>
</evidence>
<dbReference type="PANTHER" id="PTHR30055:SF234">
    <property type="entry name" value="HTH-TYPE TRANSCRIPTIONAL REGULATOR BETI"/>
    <property type="match status" value="1"/>
</dbReference>
<feature type="DNA-binding region" description="H-T-H motif" evidence="4">
    <location>
        <begin position="32"/>
        <end position="51"/>
    </location>
</feature>
<dbReference type="InterPro" id="IPR001647">
    <property type="entry name" value="HTH_TetR"/>
</dbReference>
<dbReference type="RefSeq" id="WP_344108828.1">
    <property type="nucleotide sequence ID" value="NZ_BAAANE010000002.1"/>
</dbReference>
<dbReference type="Pfam" id="PF00440">
    <property type="entry name" value="TetR_N"/>
    <property type="match status" value="1"/>
</dbReference>
<sequence>MPGELRADAQRNRVAILAAATEAFAAHGPKATTEQVAAKAGVAVGTVFRHFPTKDDLLAAIMKQSLQRLVELAAEADLFEFITAVVDEAASTRMVVEALSQQGIDIADALRGLQNATAVLLDRAQHNGTVRVDVRIDEVMALLTATAQGAQQSAWSPDLRLRTLRIVFAGLAR</sequence>
<dbReference type="PRINTS" id="PR00455">
    <property type="entry name" value="HTHTETR"/>
</dbReference>
<dbReference type="PROSITE" id="PS50977">
    <property type="entry name" value="HTH_TETR_2"/>
    <property type="match status" value="1"/>
</dbReference>
<dbReference type="InterPro" id="IPR009057">
    <property type="entry name" value="Homeodomain-like_sf"/>
</dbReference>
<keyword evidence="2 4" id="KW-0238">DNA-binding</keyword>
<comment type="caution">
    <text evidence="6">The sequence shown here is derived from an EMBL/GenBank/DDBJ whole genome shotgun (WGS) entry which is preliminary data.</text>
</comment>
<reference evidence="6 7" key="1">
    <citation type="journal article" date="2019" name="Int. J. Syst. Evol. Microbiol.">
        <title>The Global Catalogue of Microorganisms (GCM) 10K type strain sequencing project: providing services to taxonomists for standard genome sequencing and annotation.</title>
        <authorList>
            <consortium name="The Broad Institute Genomics Platform"/>
            <consortium name="The Broad Institute Genome Sequencing Center for Infectious Disease"/>
            <person name="Wu L."/>
            <person name="Ma J."/>
        </authorList>
    </citation>
    <scope>NUCLEOTIDE SEQUENCE [LARGE SCALE GENOMIC DNA]</scope>
    <source>
        <strain evidence="6 7">JCM 14306</strain>
    </source>
</reference>
<gene>
    <name evidence="6" type="ORF">GCM10009744_08160</name>
</gene>
<dbReference type="InterPro" id="IPR036271">
    <property type="entry name" value="Tet_transcr_reg_TetR-rel_C_sf"/>
</dbReference>
<organism evidence="6 7">
    <name type="scientific">Kribbella alba</name>
    <dbReference type="NCBI Taxonomy" id="190197"/>
    <lineage>
        <taxon>Bacteria</taxon>
        <taxon>Bacillati</taxon>
        <taxon>Actinomycetota</taxon>
        <taxon>Actinomycetes</taxon>
        <taxon>Propionibacteriales</taxon>
        <taxon>Kribbellaceae</taxon>
        <taxon>Kribbella</taxon>
    </lineage>
</organism>
<dbReference type="Proteomes" id="UP001501319">
    <property type="component" value="Unassembled WGS sequence"/>
</dbReference>
<feature type="domain" description="HTH tetR-type" evidence="5">
    <location>
        <begin position="10"/>
        <end position="69"/>
    </location>
</feature>
<evidence type="ECO:0000259" key="5">
    <source>
        <dbReference type="PROSITE" id="PS50977"/>
    </source>
</evidence>
<dbReference type="InterPro" id="IPR050109">
    <property type="entry name" value="HTH-type_TetR-like_transc_reg"/>
</dbReference>
<evidence type="ECO:0000256" key="2">
    <source>
        <dbReference type="ARBA" id="ARBA00023125"/>
    </source>
</evidence>
<name>A0ABN2F1W7_9ACTN</name>
<accession>A0ABN2F1W7</accession>
<dbReference type="Gene3D" id="1.10.357.10">
    <property type="entry name" value="Tetracycline Repressor, domain 2"/>
    <property type="match status" value="1"/>
</dbReference>
<evidence type="ECO:0000256" key="4">
    <source>
        <dbReference type="PROSITE-ProRule" id="PRU00335"/>
    </source>
</evidence>
<keyword evidence="3" id="KW-0804">Transcription</keyword>
<dbReference type="SUPFAM" id="SSF46689">
    <property type="entry name" value="Homeodomain-like"/>
    <property type="match status" value="1"/>
</dbReference>
<evidence type="ECO:0000313" key="6">
    <source>
        <dbReference type="EMBL" id="GAA1623132.1"/>
    </source>
</evidence>
<dbReference type="PROSITE" id="PS01081">
    <property type="entry name" value="HTH_TETR_1"/>
    <property type="match status" value="1"/>
</dbReference>